<proteinExistence type="predicted"/>
<dbReference type="PROSITE" id="PS51257">
    <property type="entry name" value="PROKAR_LIPOPROTEIN"/>
    <property type="match status" value="1"/>
</dbReference>
<evidence type="ECO:0000256" key="1">
    <source>
        <dbReference type="SAM" id="SignalP"/>
    </source>
</evidence>
<protein>
    <recommendedName>
        <fullName evidence="4">Lipoprotein</fullName>
    </recommendedName>
</protein>
<comment type="caution">
    <text evidence="2">The sequence shown here is derived from an EMBL/GenBank/DDBJ whole genome shotgun (WGS) entry which is preliminary data.</text>
</comment>
<dbReference type="Proteomes" id="UP001240643">
    <property type="component" value="Unassembled WGS sequence"/>
</dbReference>
<dbReference type="EMBL" id="JAUSWO010000001">
    <property type="protein sequence ID" value="MDQ0514297.1"/>
    <property type="molecule type" value="Genomic_DNA"/>
</dbReference>
<accession>A0ABU0M016</accession>
<reference evidence="2" key="1">
    <citation type="submission" date="2023-07" db="EMBL/GenBank/DDBJ databases">
        <title>Genomic Encyclopedia of Type Strains, Phase IV (KMG-IV): sequencing the most valuable type-strain genomes for metagenomic binning, comparative biology and taxonomic classification.</title>
        <authorList>
            <person name="Goeker M."/>
        </authorList>
    </citation>
    <scope>NUCLEOTIDE SEQUENCE [LARGE SCALE GENOMIC DNA]</scope>
    <source>
        <strain evidence="2">DSM 21204</strain>
    </source>
</reference>
<keyword evidence="3" id="KW-1185">Reference proteome</keyword>
<gene>
    <name evidence="2" type="ORF">J2Z62_000735</name>
</gene>
<dbReference type="NCBIfam" id="NF045850">
    <property type="entry name" value="ABC_Mplas_LP"/>
    <property type="match status" value="1"/>
</dbReference>
<keyword evidence="1" id="KW-0732">Signal</keyword>
<dbReference type="RefSeq" id="WP_256547823.1">
    <property type="nucleotide sequence ID" value="NZ_CP101809.1"/>
</dbReference>
<feature type="signal peptide" evidence="1">
    <location>
        <begin position="1"/>
        <end position="30"/>
    </location>
</feature>
<evidence type="ECO:0000313" key="2">
    <source>
        <dbReference type="EMBL" id="MDQ0514297.1"/>
    </source>
</evidence>
<organism evidence="2 3">
    <name type="scientific">Mycoplasmoides fastidiosum</name>
    <dbReference type="NCBI Taxonomy" id="92758"/>
    <lineage>
        <taxon>Bacteria</taxon>
        <taxon>Bacillati</taxon>
        <taxon>Mycoplasmatota</taxon>
        <taxon>Mycoplasmoidales</taxon>
        <taxon>Mycoplasmoidaceae</taxon>
        <taxon>Mycoplasmoides</taxon>
    </lineage>
</organism>
<evidence type="ECO:0008006" key="4">
    <source>
        <dbReference type="Google" id="ProtNLM"/>
    </source>
</evidence>
<feature type="chain" id="PRO_5045173784" description="Lipoprotein" evidence="1">
    <location>
        <begin position="31"/>
        <end position="903"/>
    </location>
</feature>
<name>A0ABU0M016_9BACT</name>
<evidence type="ECO:0000313" key="3">
    <source>
        <dbReference type="Proteomes" id="UP001240643"/>
    </source>
</evidence>
<sequence>MKLSSSQKASRRLFALGPVFAMTAATLLSACSTTTLPYLRNEYYFKVNSDPTKVKTRAFDWDYTKVAAGKSYSNITPNLIEYQYSGDFTLNSEGKPTPESNAKYKITFAAAKAVHVTVEENGQEKVVVFDSDDATAGERPDDIQVGMTVQLSNQPNSLNSPAFKEALRAAKKVQFTLKEGIYWVNNKGEKTEYQLKPEDYFTKYARTVMLNVDYRHAHGGSKKADDYANEVTYKDLLEPNSNPFLPTTYYSNEYLIDLFGIDAQKLTKKESFLTPVASGEQAITFEAAAQTATNSSQIQISANEQPRQIFFDNFMDKIILAGDYFNPAPTDFIKANQSRNPGDVTGLAAEIGYYWYGAKFEDMLYAGPYVITESSHIRTALKMNPHYFDQEWVKDDSSIRSIVSENDGSEAQSFRTQNFELYKSGQIPSISFISLSELQQTEVLNSVKSGSKLFNLSYNVSPDYQGFSGGTLTWRSNLYANYQDPIVRKAEYAFNDAFALLMYGNTIADIEAGKVPTTSQHFWTGDGYTLRSILSSAFNYYAFTNELGKELTHWSSLARPDTPLGGKDQASAELKNLAHDPRQFGFFFYGGANGNQKFEKTLAADQQHSIANTTSQGVRYQSNNFDQLKQETKRLLDKFYGVTEANPKGTGIAQLPSDPHQKVKLTFFTRSSATTANRKSATGNAINVLKSLDPRLEINTADWSQERLDGLINAKSPHTPVGWYYDVNSYAGFLGGFLYPSRRYLWFTSLFHFADETTGSSTNPGIASHKDHFKEIRKLANAFKNSSLVFASGAKTWEEMKKGTNKDWDRPLTFMKKEPNSDYNPTVALARFALAYANGLTNQELADLNYEITSLMGIALNSTAAYQIARDPVPLLINRHYKLPVGVNGDAPSSRYARIEKDA</sequence>